<dbReference type="RefSeq" id="XP_016593500.1">
    <property type="nucleotide sequence ID" value="XM_016740089.1"/>
</dbReference>
<protein>
    <submittedName>
        <fullName evidence="8">FAD-binding 8</fullName>
    </submittedName>
</protein>
<dbReference type="PROSITE" id="PS51384">
    <property type="entry name" value="FAD_FR"/>
    <property type="match status" value="1"/>
</dbReference>
<dbReference type="InterPro" id="IPR051410">
    <property type="entry name" value="Ferric/Cupric_Reductase"/>
</dbReference>
<dbReference type="PANTHER" id="PTHR32361">
    <property type="entry name" value="FERRIC/CUPRIC REDUCTASE TRANSMEMBRANE COMPONENT"/>
    <property type="match status" value="1"/>
</dbReference>
<dbReference type="GO" id="GO:0000293">
    <property type="term" value="F:ferric-chelate reductase activity"/>
    <property type="evidence" value="ECO:0007669"/>
    <property type="project" value="TreeGrafter"/>
</dbReference>
<evidence type="ECO:0000256" key="5">
    <source>
        <dbReference type="SAM" id="MobiDB-lite"/>
    </source>
</evidence>
<keyword evidence="2" id="KW-0813">Transport</keyword>
<dbReference type="GO" id="GO:0006879">
    <property type="term" value="P:intracellular iron ion homeostasis"/>
    <property type="evidence" value="ECO:0007669"/>
    <property type="project" value="TreeGrafter"/>
</dbReference>
<dbReference type="AlphaFoldDB" id="A0A0A2ITV3"/>
<dbReference type="PhylomeDB" id="A0A0A2ITV3"/>
<keyword evidence="9" id="KW-1185">Reference proteome</keyword>
<reference evidence="8 9" key="1">
    <citation type="journal article" date="2015" name="Mol. Plant Microbe Interact.">
        <title>Genome, transcriptome, and functional analyses of Penicillium expansum provide new insights into secondary metabolism and pathogenicity.</title>
        <authorList>
            <person name="Ballester A.R."/>
            <person name="Marcet-Houben M."/>
            <person name="Levin E."/>
            <person name="Sela N."/>
            <person name="Selma-Lazaro C."/>
            <person name="Carmona L."/>
            <person name="Wisniewski M."/>
            <person name="Droby S."/>
            <person name="Gonzalez-Candelas L."/>
            <person name="Gabaldon T."/>
        </authorList>
    </citation>
    <scope>NUCLEOTIDE SEQUENCE [LARGE SCALE GENOMIC DNA]</scope>
    <source>
        <strain evidence="8 9">MD-8</strain>
    </source>
</reference>
<evidence type="ECO:0000313" key="9">
    <source>
        <dbReference type="Proteomes" id="UP000030143"/>
    </source>
</evidence>
<evidence type="ECO:0000313" key="8">
    <source>
        <dbReference type="EMBL" id="KGO50249.1"/>
    </source>
</evidence>
<evidence type="ECO:0000259" key="7">
    <source>
        <dbReference type="PROSITE" id="PS51384"/>
    </source>
</evidence>
<feature type="compositionally biased region" description="Low complexity" evidence="5">
    <location>
        <begin position="313"/>
        <end position="325"/>
    </location>
</feature>
<dbReference type="STRING" id="27334.A0A0A2ITV3"/>
<feature type="region of interest" description="Disordered" evidence="5">
    <location>
        <begin position="291"/>
        <end position="335"/>
    </location>
</feature>
<evidence type="ECO:0000256" key="4">
    <source>
        <dbReference type="ARBA" id="ARBA00023002"/>
    </source>
</evidence>
<dbReference type="VEuPathDB" id="FungiDB:PEXP_066630"/>
<comment type="caution">
    <text evidence="8">The sequence shown here is derived from an EMBL/GenBank/DDBJ whole genome shotgun (WGS) entry which is preliminary data.</text>
</comment>
<dbReference type="Proteomes" id="UP000030143">
    <property type="component" value="Unassembled WGS sequence"/>
</dbReference>
<dbReference type="OrthoDB" id="167398at2759"/>
<keyword evidence="6" id="KW-0472">Membrane</keyword>
<keyword evidence="6" id="KW-0812">Transmembrane</keyword>
<dbReference type="CDD" id="cd06186">
    <property type="entry name" value="NOX_Duox_like_FAD_NADP"/>
    <property type="match status" value="1"/>
</dbReference>
<feature type="transmembrane region" description="Helical" evidence="6">
    <location>
        <begin position="27"/>
        <end position="48"/>
    </location>
</feature>
<gene>
    <name evidence="8" type="ORF">PEX2_028140</name>
</gene>
<dbReference type="Pfam" id="PF08022">
    <property type="entry name" value="FAD_binding_8"/>
    <property type="match status" value="1"/>
</dbReference>
<name>A0A0A2ITV3_PENEN</name>
<dbReference type="InterPro" id="IPR013112">
    <property type="entry name" value="FAD-bd_8"/>
</dbReference>
<keyword evidence="4" id="KW-0560">Oxidoreductase</keyword>
<dbReference type="HOGENOM" id="CLU_010365_1_1_1"/>
<evidence type="ECO:0000256" key="3">
    <source>
        <dbReference type="ARBA" id="ARBA00022982"/>
    </source>
</evidence>
<keyword evidence="6" id="KW-1133">Transmembrane helix</keyword>
<dbReference type="GeneID" id="27675508"/>
<dbReference type="InterPro" id="IPR039261">
    <property type="entry name" value="FNR_nucleotide-bd"/>
</dbReference>
<dbReference type="SUPFAM" id="SSF52343">
    <property type="entry name" value="Ferredoxin reductase-like, C-terminal NADP-linked domain"/>
    <property type="match status" value="1"/>
</dbReference>
<dbReference type="InterPro" id="IPR017927">
    <property type="entry name" value="FAD-bd_FR_type"/>
</dbReference>
<dbReference type="GO" id="GO:0006826">
    <property type="term" value="P:iron ion transport"/>
    <property type="evidence" value="ECO:0007669"/>
    <property type="project" value="TreeGrafter"/>
</dbReference>
<keyword evidence="3" id="KW-0249">Electron transport</keyword>
<accession>A0A0A2ITV3</accession>
<dbReference type="InterPro" id="IPR013121">
    <property type="entry name" value="Fe_red_NAD-bd_6"/>
</dbReference>
<feature type="domain" description="FAD-binding FR-type" evidence="7">
    <location>
        <begin position="63"/>
        <end position="198"/>
    </location>
</feature>
<dbReference type="Pfam" id="PF08030">
    <property type="entry name" value="NAD_binding_6"/>
    <property type="match status" value="1"/>
</dbReference>
<comment type="similarity">
    <text evidence="1">Belongs to the ferric reductase (FRE) family.</text>
</comment>
<dbReference type="GO" id="GO:0005886">
    <property type="term" value="C:plasma membrane"/>
    <property type="evidence" value="ECO:0007669"/>
    <property type="project" value="TreeGrafter"/>
</dbReference>
<evidence type="ECO:0000256" key="1">
    <source>
        <dbReference type="ARBA" id="ARBA00006278"/>
    </source>
</evidence>
<organism evidence="8 9">
    <name type="scientific">Penicillium expansum</name>
    <name type="common">Blue mold rot fungus</name>
    <dbReference type="NCBI Taxonomy" id="27334"/>
    <lineage>
        <taxon>Eukaryota</taxon>
        <taxon>Fungi</taxon>
        <taxon>Dikarya</taxon>
        <taxon>Ascomycota</taxon>
        <taxon>Pezizomycotina</taxon>
        <taxon>Eurotiomycetes</taxon>
        <taxon>Eurotiomycetidae</taxon>
        <taxon>Eurotiales</taxon>
        <taxon>Aspergillaceae</taxon>
        <taxon>Penicillium</taxon>
    </lineage>
</organism>
<proteinExistence type="inferred from homology"/>
<dbReference type="Gene3D" id="3.40.50.80">
    <property type="entry name" value="Nucleotide-binding domain of ferredoxin-NADP reductase (FNR) module"/>
    <property type="match status" value="1"/>
</dbReference>
<evidence type="ECO:0000256" key="6">
    <source>
        <dbReference type="SAM" id="Phobius"/>
    </source>
</evidence>
<dbReference type="GO" id="GO:0015677">
    <property type="term" value="P:copper ion import"/>
    <property type="evidence" value="ECO:0007669"/>
    <property type="project" value="TreeGrafter"/>
</dbReference>
<dbReference type="PANTHER" id="PTHR32361:SF9">
    <property type="entry name" value="FERRIC REDUCTASE TRANSMEMBRANE COMPONENT 3-RELATED"/>
    <property type="match status" value="1"/>
</dbReference>
<sequence length="408" mass="45282">MGVTAALSIIITCLFASSGIRNSVYELFLVIHQGFACLILAALWYHLIVDGPDYVVFIWPCVAIWSFDRLGRILRLLIWNKVTAYSSAEYNSDANVIQIKARVRQALSPSPGTYFYVYGWRSIKFWESHPFTLSSWNKVTTGDESYTELIFLVSIRGGFTSRLQKQLLHHGDSDMGASSAVRKMTLSVEGPYGPSFCPWKSEMAVFIIGGAGITVATSFMQQLLHSLTSQTDQKSDIRTIKIVWAVKNIELYRFVRERYISTWEHVFASNDVELSLDIYLTCSSKMNSETSISTEHVPQSLDLSGDTKGGVLPSPSTESEISTPSALREVGSEKPGPGPFLTTFYHGRPDISNIVTNQVEVLESAGGKRLALVGCGPKAMAHDIRLSFVDISKIPQVNVDFHLAPFGW</sequence>
<evidence type="ECO:0000256" key="2">
    <source>
        <dbReference type="ARBA" id="ARBA00022448"/>
    </source>
</evidence>
<dbReference type="EMBL" id="JQFZ01000344">
    <property type="protein sequence ID" value="KGO50249.1"/>
    <property type="molecule type" value="Genomic_DNA"/>
</dbReference>